<dbReference type="PANTHER" id="PTHR45663">
    <property type="entry name" value="GEO12009P1"/>
    <property type="match status" value="1"/>
</dbReference>
<dbReference type="PANTHER" id="PTHR45663:SF11">
    <property type="entry name" value="GEO12009P1"/>
    <property type="match status" value="1"/>
</dbReference>
<dbReference type="InterPro" id="IPR036249">
    <property type="entry name" value="Thioredoxin-like_sf"/>
</dbReference>
<dbReference type="InterPro" id="IPR013766">
    <property type="entry name" value="Thioredoxin_domain"/>
</dbReference>
<dbReference type="SUPFAM" id="SSF52833">
    <property type="entry name" value="Thioredoxin-like"/>
    <property type="match status" value="1"/>
</dbReference>
<dbReference type="Gene3D" id="3.40.30.10">
    <property type="entry name" value="Glutaredoxin"/>
    <property type="match status" value="1"/>
</dbReference>
<reference evidence="2" key="1">
    <citation type="journal article" date="2015" name="Nature">
        <title>Complex archaea that bridge the gap between prokaryotes and eukaryotes.</title>
        <authorList>
            <person name="Spang A."/>
            <person name="Saw J.H."/>
            <person name="Jorgensen S.L."/>
            <person name="Zaremba-Niedzwiedzka K."/>
            <person name="Martijn J."/>
            <person name="Lind A.E."/>
            <person name="van Eijk R."/>
            <person name="Schleper C."/>
            <person name="Guy L."/>
            <person name="Ettema T.J."/>
        </authorList>
    </citation>
    <scope>NUCLEOTIDE SEQUENCE</scope>
</reference>
<dbReference type="EMBL" id="LAZR01044060">
    <property type="protein sequence ID" value="KKL05568.1"/>
    <property type="molecule type" value="Genomic_DNA"/>
</dbReference>
<name>A0A0F9D0E7_9ZZZZ</name>
<organism evidence="2">
    <name type="scientific">marine sediment metagenome</name>
    <dbReference type="NCBI Taxonomy" id="412755"/>
    <lineage>
        <taxon>unclassified sequences</taxon>
        <taxon>metagenomes</taxon>
        <taxon>ecological metagenomes</taxon>
    </lineage>
</organism>
<dbReference type="Pfam" id="PF00085">
    <property type="entry name" value="Thioredoxin"/>
    <property type="match status" value="1"/>
</dbReference>
<sequence>MQDVTSQTFDTIVNGQACLLDFFAPWCQPCRVMDPLLKDVEKETGIPVMKINVDESPELAEKFRISNLPSLI</sequence>
<evidence type="ECO:0000313" key="2">
    <source>
        <dbReference type="EMBL" id="KKL05568.1"/>
    </source>
</evidence>
<dbReference type="AlphaFoldDB" id="A0A0F9D0E7"/>
<gene>
    <name evidence="2" type="ORF">LCGC14_2604760</name>
</gene>
<dbReference type="CDD" id="cd02947">
    <property type="entry name" value="TRX_family"/>
    <property type="match status" value="1"/>
</dbReference>
<dbReference type="GO" id="GO:0005737">
    <property type="term" value="C:cytoplasm"/>
    <property type="evidence" value="ECO:0007669"/>
    <property type="project" value="TreeGrafter"/>
</dbReference>
<proteinExistence type="predicted"/>
<feature type="domain" description="Thioredoxin" evidence="1">
    <location>
        <begin position="1"/>
        <end position="72"/>
    </location>
</feature>
<dbReference type="GO" id="GO:0015035">
    <property type="term" value="F:protein-disulfide reductase activity"/>
    <property type="evidence" value="ECO:0007669"/>
    <property type="project" value="TreeGrafter"/>
</dbReference>
<feature type="non-terminal residue" evidence="2">
    <location>
        <position position="72"/>
    </location>
</feature>
<dbReference type="PROSITE" id="PS51352">
    <property type="entry name" value="THIOREDOXIN_2"/>
    <property type="match status" value="1"/>
</dbReference>
<comment type="caution">
    <text evidence="2">The sequence shown here is derived from an EMBL/GenBank/DDBJ whole genome shotgun (WGS) entry which is preliminary data.</text>
</comment>
<evidence type="ECO:0000259" key="1">
    <source>
        <dbReference type="PROSITE" id="PS51352"/>
    </source>
</evidence>
<accession>A0A0F9D0E7</accession>
<protein>
    <recommendedName>
        <fullName evidence="1">Thioredoxin domain-containing protein</fullName>
    </recommendedName>
</protein>